<accession>A0ABQ3IR08</accession>
<reference evidence="3" key="1">
    <citation type="journal article" date="2019" name="Int. J. Syst. Evol. Microbiol.">
        <title>The Global Catalogue of Microorganisms (GCM) 10K type strain sequencing project: providing services to taxonomists for standard genome sequencing and annotation.</title>
        <authorList>
            <consortium name="The Broad Institute Genomics Platform"/>
            <consortium name="The Broad Institute Genome Sequencing Center for Infectious Disease"/>
            <person name="Wu L."/>
            <person name="Ma J."/>
        </authorList>
    </citation>
    <scope>NUCLEOTIDE SEQUENCE [LARGE SCALE GENOMIC DNA]</scope>
    <source>
        <strain evidence="3">KCTC 42443</strain>
    </source>
</reference>
<name>A0ABQ3IR08_9RHOB</name>
<organism evidence="2 3">
    <name type="scientific">Aliiroseovarius zhejiangensis</name>
    <dbReference type="NCBI Taxonomy" id="1632025"/>
    <lineage>
        <taxon>Bacteria</taxon>
        <taxon>Pseudomonadati</taxon>
        <taxon>Pseudomonadota</taxon>
        <taxon>Alphaproteobacteria</taxon>
        <taxon>Rhodobacterales</taxon>
        <taxon>Paracoccaceae</taxon>
        <taxon>Aliiroseovarius</taxon>
    </lineage>
</organism>
<proteinExistence type="predicted"/>
<evidence type="ECO:0000313" key="2">
    <source>
        <dbReference type="EMBL" id="GHE88411.1"/>
    </source>
</evidence>
<feature type="region of interest" description="Disordered" evidence="1">
    <location>
        <begin position="139"/>
        <end position="170"/>
    </location>
</feature>
<keyword evidence="3" id="KW-1185">Reference proteome</keyword>
<sequence length="227" mass="25000">MVADMTNQPSTEISEIPGSIDQARLPATYAAAKTALATCQNVDECKDWSDKAQALASYAKQAQDEELEAYARRIRNRAIRRMGEVLQNIEPAANHHGNSTGGDAPTTSRAQAAREAGISKDQQVQAVRVARVPEQVFEDKTEADRPATITQLADIGRKRRPSSLDGRDPAKARECKAFIQDTTRAIERLRAWRSVVPHMTESERNRLLSLVASISVVCDDLEEATET</sequence>
<gene>
    <name evidence="2" type="ORF">GCM10016455_05680</name>
</gene>
<protein>
    <recommendedName>
        <fullName evidence="4">DUF3102 domain-containing protein</fullName>
    </recommendedName>
</protein>
<dbReference type="Proteomes" id="UP000609802">
    <property type="component" value="Unassembled WGS sequence"/>
</dbReference>
<feature type="region of interest" description="Disordered" evidence="1">
    <location>
        <begin position="92"/>
        <end position="125"/>
    </location>
</feature>
<evidence type="ECO:0008006" key="4">
    <source>
        <dbReference type="Google" id="ProtNLM"/>
    </source>
</evidence>
<comment type="caution">
    <text evidence="2">The sequence shown here is derived from an EMBL/GenBank/DDBJ whole genome shotgun (WGS) entry which is preliminary data.</text>
</comment>
<dbReference type="EMBL" id="BNCH01000001">
    <property type="protein sequence ID" value="GHE88411.1"/>
    <property type="molecule type" value="Genomic_DNA"/>
</dbReference>
<evidence type="ECO:0000256" key="1">
    <source>
        <dbReference type="SAM" id="MobiDB-lite"/>
    </source>
</evidence>
<evidence type="ECO:0000313" key="3">
    <source>
        <dbReference type="Proteomes" id="UP000609802"/>
    </source>
</evidence>